<comment type="caution">
    <text evidence="2">The sequence shown here is derived from an EMBL/GenBank/DDBJ whole genome shotgun (WGS) entry which is preliminary data.</text>
</comment>
<dbReference type="InterPro" id="IPR053204">
    <property type="entry name" value="Oxopyrrolidines_Biosynth-assoc"/>
</dbReference>
<dbReference type="PANTHER" id="PTHR38797">
    <property type="entry name" value="NUCLEAR PORE COMPLEX PROTEIN NUP85-RELATED"/>
    <property type="match status" value="1"/>
</dbReference>
<keyword evidence="3" id="KW-1185">Reference proteome</keyword>
<dbReference type="AlphaFoldDB" id="A0A9P5F182"/>
<sequence>MERDAQADAKVRAERSSEPNGESATKDNARSTTQLQIAHIAKIETHGPASKEVDSETLAAKLATLELEIQEKILRRYDLDGKDITPEHITVLQVFVRGIAGITPEAAKEAARQLNVLCPPLNQTGWANNWIYMVWLIMLDIVVDIGSIDTVQECCVRILEELVQCAKGMMDVWGSKLRVWRDLPVFPTAFHEFWENDVQSWKNINCFAARLMRSGLASDYDQAITALRIALEEDMNTLPGFADCRTQVACLWIKHASKFLLRWALESPGLAEVAGTSPSYLEAGPLYGGPATMCLQRWGFWIERLEMLGKEASVLEEDTREMALQAARTIRNVEKRVRRLLSA</sequence>
<evidence type="ECO:0000313" key="2">
    <source>
        <dbReference type="EMBL" id="KAF4863839.1"/>
    </source>
</evidence>
<gene>
    <name evidence="2" type="ORF">CGCSCA2_v002558</name>
</gene>
<dbReference type="EMBL" id="QPMT01000005">
    <property type="protein sequence ID" value="KAF4863839.1"/>
    <property type="molecule type" value="Genomic_DNA"/>
</dbReference>
<dbReference type="PANTHER" id="PTHR38797:SF4">
    <property type="entry name" value="NUCLEAR PORE COMPLEX PROTEIN NUP85"/>
    <property type="match status" value="1"/>
</dbReference>
<dbReference type="InterPro" id="IPR022085">
    <property type="entry name" value="OpdG"/>
</dbReference>
<feature type="compositionally biased region" description="Basic and acidic residues" evidence="1">
    <location>
        <begin position="1"/>
        <end position="17"/>
    </location>
</feature>
<feature type="region of interest" description="Disordered" evidence="1">
    <location>
        <begin position="1"/>
        <end position="31"/>
    </location>
</feature>
<evidence type="ECO:0000256" key="1">
    <source>
        <dbReference type="SAM" id="MobiDB-lite"/>
    </source>
</evidence>
<dbReference type="OrthoDB" id="3350591at2759"/>
<evidence type="ECO:0000313" key="3">
    <source>
        <dbReference type="Proteomes" id="UP000711996"/>
    </source>
</evidence>
<accession>A0A9P5F182</accession>
<dbReference type="Pfam" id="PF12311">
    <property type="entry name" value="DUF3632"/>
    <property type="match status" value="1"/>
</dbReference>
<protein>
    <submittedName>
        <fullName evidence="2">Uncharacterized protein</fullName>
    </submittedName>
</protein>
<reference evidence="2" key="1">
    <citation type="submission" date="2019-06" db="EMBL/GenBank/DDBJ databases">
        <authorList>
            <person name="Gan P."/>
            <person name="Shirasu K."/>
        </authorList>
    </citation>
    <scope>NUCLEOTIDE SEQUENCE [LARGE SCALE GENOMIC DNA]</scope>
    <source>
        <strain evidence="2">CAD2</strain>
    </source>
</reference>
<dbReference type="Proteomes" id="UP000711996">
    <property type="component" value="Unassembled WGS sequence"/>
</dbReference>
<name>A0A9P5F182_COLSI</name>
<organism evidence="2 3">
    <name type="scientific">Colletotrichum siamense</name>
    <name type="common">Anthracnose fungus</name>
    <dbReference type="NCBI Taxonomy" id="690259"/>
    <lineage>
        <taxon>Eukaryota</taxon>
        <taxon>Fungi</taxon>
        <taxon>Dikarya</taxon>
        <taxon>Ascomycota</taxon>
        <taxon>Pezizomycotina</taxon>
        <taxon>Sordariomycetes</taxon>
        <taxon>Hypocreomycetidae</taxon>
        <taxon>Glomerellales</taxon>
        <taxon>Glomerellaceae</taxon>
        <taxon>Colletotrichum</taxon>
        <taxon>Colletotrichum gloeosporioides species complex</taxon>
    </lineage>
</organism>
<proteinExistence type="predicted"/>